<evidence type="ECO:0000256" key="1">
    <source>
        <dbReference type="SAM" id="MobiDB-lite"/>
    </source>
</evidence>
<comment type="caution">
    <text evidence="2">The sequence shown here is derived from an EMBL/GenBank/DDBJ whole genome shotgun (WGS) entry which is preliminary data.</text>
</comment>
<dbReference type="OrthoDB" id="2442321at2759"/>
<name>A0A9N9GGP3_9GLOM</name>
<organism evidence="2 3">
    <name type="scientific">Paraglomus occultum</name>
    <dbReference type="NCBI Taxonomy" id="144539"/>
    <lineage>
        <taxon>Eukaryota</taxon>
        <taxon>Fungi</taxon>
        <taxon>Fungi incertae sedis</taxon>
        <taxon>Mucoromycota</taxon>
        <taxon>Glomeromycotina</taxon>
        <taxon>Glomeromycetes</taxon>
        <taxon>Paraglomerales</taxon>
        <taxon>Paraglomeraceae</taxon>
        <taxon>Paraglomus</taxon>
    </lineage>
</organism>
<feature type="region of interest" description="Disordered" evidence="1">
    <location>
        <begin position="292"/>
        <end position="316"/>
    </location>
</feature>
<sequence length="352" mass="41469">MTDSHCLYNNKAIRDYFDDTPAEEWSYLNFLNFFKPVIMSNLDVTEREDRGTWRKRFITRIDKIVEGDAYSEQQRSRQYYTAKGRFCSLRKYDGFVPSEIVSGTNLEKEKKVLRGKREIMNKMNSVRNKTEIEVLDLLHTARTGKVKKFLKSYSLKRKPENEMPIHTHSFIICDHDDKTKALFSKEDWKELTKKPPLPSVDYEIGKELAKYMKESLTELRQEVMCNFLKENEIYDPKKHYLKEWIQVTLRLLCNLYENPSAPLCQEQYKDWFSVNLFGNCFDFLMRHPGMSTDTPSTASANRKNRASTRKPKQRKLTGRKIDGIIHHPTNIELGALEAARFFVNDGDQKLPY</sequence>
<dbReference type="Proteomes" id="UP000789572">
    <property type="component" value="Unassembled WGS sequence"/>
</dbReference>
<reference evidence="2" key="1">
    <citation type="submission" date="2021-06" db="EMBL/GenBank/DDBJ databases">
        <authorList>
            <person name="Kallberg Y."/>
            <person name="Tangrot J."/>
            <person name="Rosling A."/>
        </authorList>
    </citation>
    <scope>NUCLEOTIDE SEQUENCE</scope>
    <source>
        <strain evidence="2">IA702</strain>
    </source>
</reference>
<accession>A0A9N9GGP3</accession>
<feature type="compositionally biased region" description="Polar residues" evidence="1">
    <location>
        <begin position="292"/>
        <end position="301"/>
    </location>
</feature>
<keyword evidence="3" id="KW-1185">Reference proteome</keyword>
<protein>
    <submittedName>
        <fullName evidence="2">9538_t:CDS:1</fullName>
    </submittedName>
</protein>
<dbReference type="AlphaFoldDB" id="A0A9N9GGP3"/>
<proteinExistence type="predicted"/>
<dbReference type="EMBL" id="CAJVPJ010001693">
    <property type="protein sequence ID" value="CAG8600688.1"/>
    <property type="molecule type" value="Genomic_DNA"/>
</dbReference>
<feature type="compositionally biased region" description="Basic residues" evidence="1">
    <location>
        <begin position="302"/>
        <end position="316"/>
    </location>
</feature>
<evidence type="ECO:0000313" key="3">
    <source>
        <dbReference type="Proteomes" id="UP000789572"/>
    </source>
</evidence>
<evidence type="ECO:0000313" key="2">
    <source>
        <dbReference type="EMBL" id="CAG8600688.1"/>
    </source>
</evidence>
<gene>
    <name evidence="2" type="ORF">POCULU_LOCUS7448</name>
</gene>